<protein>
    <submittedName>
        <fullName evidence="5">Tetratricopeptide repeat protein</fullName>
    </submittedName>
</protein>
<keyword evidence="4" id="KW-0812">Transmembrane</keyword>
<feature type="transmembrane region" description="Helical" evidence="4">
    <location>
        <begin position="344"/>
        <end position="364"/>
    </location>
</feature>
<reference evidence="5" key="1">
    <citation type="journal article" date="2023" name="Comput. Struct. Biotechnol. J.">
        <title>Discovery of a novel marine Bacteroidetes with a rich repertoire of carbohydrate-active enzymes.</title>
        <authorList>
            <person name="Chen B."/>
            <person name="Liu G."/>
            <person name="Chen Q."/>
            <person name="Wang H."/>
            <person name="Liu L."/>
            <person name="Tang K."/>
        </authorList>
    </citation>
    <scope>NUCLEOTIDE SEQUENCE</scope>
    <source>
        <strain evidence="5">TK19036</strain>
    </source>
</reference>
<dbReference type="GO" id="GO:0003677">
    <property type="term" value="F:DNA binding"/>
    <property type="evidence" value="ECO:0007669"/>
    <property type="project" value="InterPro"/>
</dbReference>
<dbReference type="InterPro" id="IPR016032">
    <property type="entry name" value="Sig_transdc_resp-reg_C-effctor"/>
</dbReference>
<evidence type="ECO:0000256" key="1">
    <source>
        <dbReference type="ARBA" id="ARBA00022737"/>
    </source>
</evidence>
<dbReference type="Gene3D" id="1.25.40.10">
    <property type="entry name" value="Tetratricopeptide repeat domain"/>
    <property type="match status" value="2"/>
</dbReference>
<evidence type="ECO:0000256" key="2">
    <source>
        <dbReference type="ARBA" id="ARBA00022803"/>
    </source>
</evidence>
<dbReference type="SMART" id="SM00028">
    <property type="entry name" value="TPR"/>
    <property type="match status" value="6"/>
</dbReference>
<evidence type="ECO:0000256" key="3">
    <source>
        <dbReference type="PROSITE-ProRule" id="PRU00339"/>
    </source>
</evidence>
<dbReference type="InterPro" id="IPR011990">
    <property type="entry name" value="TPR-like_helical_dom_sf"/>
</dbReference>
<sequence>MRYLALFLVFISSAESSYSIDQSIITPFSNDTALVTSLLQKVEQYLPSQTDSAYLYVRQIEELAEMQDNQALLARSYHLLGRVFFNEAAFNRSLSYFLQADKLWEEEGDEYWQARNRNGLGQVYYFLQQPEAALRQYQQALLHFTDINDTAGIAETHGHLGHYYEKQGIYDSALYYQEQALELLKHLPAWQATTAILDNMGSIYEDLQAYDTAQQYFARALELTLQHEGQSQAIPLFNNLGDVYFKTGSYDSARIYTMKALAWARQYGDKYQIRSALRDLSQLQAAEGDYSAAYASLDSSVALYKEIFSEEGVRQMARLQTIYETERKNREIQLLEKDQRINRLMLGLSGIGLAVALLLGVTIAKKQRRKLRANREVMTRNRELFDAQQKLMEVELHNTQLSKNQLTLEVEKQRQGLTAHTLHLIKKNQLLQELKESIQTVPTRDPKEARKHLKGLGKKIDQSFTEDTDWEDFRKMFEQVHHSFFDNLKQINPNLTQAELRLSALIKMHLNTKDMAAMLGVGYDSLRIARYRLRKKLELVRKQKLDEFIQSVH</sequence>
<keyword evidence="4" id="KW-1133">Transmembrane helix</keyword>
<dbReference type="PROSITE" id="PS50005">
    <property type="entry name" value="TPR"/>
    <property type="match status" value="2"/>
</dbReference>
<name>A0AA49GK01_9BACT</name>
<accession>A0AA49GK01</accession>
<evidence type="ECO:0000256" key="4">
    <source>
        <dbReference type="SAM" id="Phobius"/>
    </source>
</evidence>
<keyword evidence="1" id="KW-0677">Repeat</keyword>
<dbReference type="PANTHER" id="PTHR45641">
    <property type="entry name" value="TETRATRICOPEPTIDE REPEAT PROTEIN (AFU_ORTHOLOGUE AFUA_6G03870)"/>
    <property type="match status" value="1"/>
</dbReference>
<dbReference type="AlphaFoldDB" id="A0AA49GK01"/>
<dbReference type="Pfam" id="PF13424">
    <property type="entry name" value="TPR_12"/>
    <property type="match status" value="3"/>
</dbReference>
<dbReference type="InterPro" id="IPR019734">
    <property type="entry name" value="TPR_rpt"/>
</dbReference>
<proteinExistence type="predicted"/>
<keyword evidence="2 3" id="KW-0802">TPR repeat</keyword>
<keyword evidence="4" id="KW-0472">Membrane</keyword>
<gene>
    <name evidence="5" type="ORF">K4G66_25050</name>
</gene>
<dbReference type="GO" id="GO:0006355">
    <property type="term" value="P:regulation of DNA-templated transcription"/>
    <property type="evidence" value="ECO:0007669"/>
    <property type="project" value="InterPro"/>
</dbReference>
<organism evidence="5">
    <name type="scientific">Roseihalotalea indica</name>
    <dbReference type="NCBI Taxonomy" id="2867963"/>
    <lineage>
        <taxon>Bacteria</taxon>
        <taxon>Pseudomonadati</taxon>
        <taxon>Bacteroidota</taxon>
        <taxon>Cytophagia</taxon>
        <taxon>Cytophagales</taxon>
        <taxon>Catalimonadaceae</taxon>
        <taxon>Roseihalotalea</taxon>
    </lineage>
</organism>
<dbReference type="SUPFAM" id="SSF46894">
    <property type="entry name" value="C-terminal effector domain of the bipartite response regulators"/>
    <property type="match status" value="1"/>
</dbReference>
<feature type="repeat" description="TPR" evidence="3">
    <location>
        <begin position="194"/>
        <end position="227"/>
    </location>
</feature>
<dbReference type="PANTHER" id="PTHR45641:SF19">
    <property type="entry name" value="NEPHROCYSTIN-3"/>
    <property type="match status" value="1"/>
</dbReference>
<dbReference type="EMBL" id="CP120682">
    <property type="protein sequence ID" value="WKN35642.1"/>
    <property type="molecule type" value="Genomic_DNA"/>
</dbReference>
<dbReference type="SUPFAM" id="SSF48452">
    <property type="entry name" value="TPR-like"/>
    <property type="match status" value="2"/>
</dbReference>
<feature type="repeat" description="TPR" evidence="3">
    <location>
        <begin position="154"/>
        <end position="187"/>
    </location>
</feature>
<reference evidence="5" key="2">
    <citation type="journal article" date="2024" name="Antonie Van Leeuwenhoek">
        <title>Roseihalotalea indica gen. nov., sp. nov., a halophilic Bacteroidetes from mesopelagic Southwest Indian Ocean with higher carbohydrate metabolic potential.</title>
        <authorList>
            <person name="Chen B."/>
            <person name="Zhang M."/>
            <person name="Lin D."/>
            <person name="Ye J."/>
            <person name="Tang K."/>
        </authorList>
    </citation>
    <scope>NUCLEOTIDE SEQUENCE</scope>
    <source>
        <strain evidence="5">TK19036</strain>
    </source>
</reference>
<evidence type="ECO:0000313" key="5">
    <source>
        <dbReference type="EMBL" id="WKN35642.1"/>
    </source>
</evidence>